<dbReference type="EMBL" id="BK015505">
    <property type="protein sequence ID" value="DAE10202.1"/>
    <property type="molecule type" value="Genomic_DNA"/>
</dbReference>
<sequence>MARTGRPRRNSIEAFAAAIDACIAAYEQTDDAHDLTDYALAQRLKLSIDQLDAYYEGEPDRAIARVEERERAKRGETEESTEDSFEDGSPIKRTYHGELKRLIQYRSAACVAHIARGGQVTGWIFLSKQKRWGGFSDIQRQETSGRQEITVTLKGADGRDLH</sequence>
<evidence type="ECO:0000313" key="2">
    <source>
        <dbReference type="EMBL" id="DAE10202.1"/>
    </source>
</evidence>
<feature type="region of interest" description="Disordered" evidence="1">
    <location>
        <begin position="65"/>
        <end position="91"/>
    </location>
</feature>
<protein>
    <submittedName>
        <fullName evidence="2">Uncharacterized protein</fullName>
    </submittedName>
</protein>
<organism evidence="2">
    <name type="scientific">Myoviridae sp. ctzS633</name>
    <dbReference type="NCBI Taxonomy" id="2825212"/>
    <lineage>
        <taxon>Viruses</taxon>
        <taxon>Duplodnaviria</taxon>
        <taxon>Heunggongvirae</taxon>
        <taxon>Uroviricota</taxon>
        <taxon>Caudoviricetes</taxon>
    </lineage>
</organism>
<reference evidence="2" key="1">
    <citation type="journal article" date="2021" name="Proc. Natl. Acad. Sci. U.S.A.">
        <title>A Catalog of Tens of Thousands of Viruses from Human Metagenomes Reveals Hidden Associations with Chronic Diseases.</title>
        <authorList>
            <person name="Tisza M.J."/>
            <person name="Buck C.B."/>
        </authorList>
    </citation>
    <scope>NUCLEOTIDE SEQUENCE</scope>
    <source>
        <strain evidence="2">CtzS633</strain>
    </source>
</reference>
<feature type="compositionally biased region" description="Basic and acidic residues" evidence="1">
    <location>
        <begin position="65"/>
        <end position="77"/>
    </location>
</feature>
<accession>A0A8S5PTL9</accession>
<evidence type="ECO:0000256" key="1">
    <source>
        <dbReference type="SAM" id="MobiDB-lite"/>
    </source>
</evidence>
<proteinExistence type="predicted"/>
<name>A0A8S5PTL9_9CAUD</name>